<dbReference type="FunFam" id="2.10.25.10:FF:000038">
    <property type="entry name" value="Fibrillin 2"/>
    <property type="match status" value="3"/>
</dbReference>
<keyword evidence="4 16" id="KW-0245">EGF-like domain</keyword>
<dbReference type="GO" id="GO:0007166">
    <property type="term" value="P:cell surface receptor signaling pathway"/>
    <property type="evidence" value="ECO:0007669"/>
    <property type="project" value="InterPro"/>
</dbReference>
<dbReference type="FunFam" id="1.20.1070.10:FF:000054">
    <property type="entry name" value="Adhesion G protein-coupled receptor E3"/>
    <property type="match status" value="1"/>
</dbReference>
<dbReference type="InterPro" id="IPR000203">
    <property type="entry name" value="GPS"/>
</dbReference>
<dbReference type="GO" id="GO:0005886">
    <property type="term" value="C:plasma membrane"/>
    <property type="evidence" value="ECO:0007669"/>
    <property type="project" value="UniProtKB-SubCell"/>
</dbReference>
<reference evidence="22" key="1">
    <citation type="submission" date="2021-01" db="EMBL/GenBank/DDBJ databases">
        <authorList>
            <person name="Zahm M."/>
            <person name="Roques C."/>
            <person name="Cabau C."/>
            <person name="Klopp C."/>
            <person name="Donnadieu C."/>
            <person name="Jouanno E."/>
            <person name="Lampietro C."/>
            <person name="Louis A."/>
            <person name="Herpin A."/>
            <person name="Echchiki A."/>
            <person name="Berthelot C."/>
            <person name="Parey E."/>
            <person name="Roest-Crollius H."/>
            <person name="Braasch I."/>
            <person name="Postlethwait J."/>
            <person name="Bobe J."/>
            <person name="Montfort J."/>
            <person name="Bouchez O."/>
            <person name="Begum T."/>
            <person name="Mejri S."/>
            <person name="Adams A."/>
            <person name="Chen W.-J."/>
            <person name="Guiguen Y."/>
        </authorList>
    </citation>
    <scope>NUCLEOTIDE SEQUENCE</scope>
    <source>
        <tissue evidence="22">Blood</tissue>
    </source>
</reference>
<dbReference type="SUPFAM" id="SSF57196">
    <property type="entry name" value="EGF/Laminin"/>
    <property type="match status" value="1"/>
</dbReference>
<name>A0A8T3CHG3_9TELE</name>
<sequence length="871" mass="95419">MTNYTCFLQLMVVFLGLSGSSAEEIDPCVNYNVLSDPWRNIGYNIITFPGYPLCDSTVYNEVLWTRFTGVAGDVITEKCVQGPHSGSNQAAYLSFAHPQLGEGIKQGNMYVHYGANCLWTSVNGIKVLACPDGYYVYLLPRLSCYRTFAISHRNCSQTSCGPLAECIGDGACACISGYKFSEDILPVNDSYVCEDIDECVNSTICGPNATCTNTIGNYTCTCQLGFSFTSLESVINASNTCQDIEECEEVPTICGPNANCTNTIGSHNCTCQQGFHLILSDSIASASNPCEDVDECEQINCGPNAVCDNIPGIYYCTCQEGYISSTGYIWEFGVTVCTGVQEEIDSLTPPEGQSAEIFFINKMQEELENNPDIILPPGTVTSTLSTAISITENLPPEGEEASSGEAASTVLKLSESLVSALVEPPKIQSRKTVKKPNMEINVHAIGPGWSEASIPSLNVEGNSMTIDLPAIAKNNNGSAAAVLMSVSGMEKLMGPSFFETENVTEMYSDIITATLPKTNHRELPDPVKFTISHKETFQAGMVTCVYWDDKGEEKHWSVDGCTATFSNETHTVCSCTHLSTFAILLQTEEQAEDDELLEWINLICMAVGLVFLGLAILSFLLCSWNPKINNTARLHLSISLFLGHLLFLVGVSRTENEMVCAAIAGLLHFLFLSSFVFMLLETLQLFLLVRSLSQVRVIQKEGLRPLYLLLIGYGAPVVVVGVSGGVYSDGYGSENQCWLKKERSFQWSFIGPVAAILALNLVSFCVVIWCLRPTLANMKSDVSQAKDTRLIIFKIVAQFFILGCTWILGFFQSTTMLKYLFIILNSQQGTFIFIVHCLLNKEVRAEYKSWLSCLFRNEEPSQKGSGSTTCK</sequence>
<evidence type="ECO:0000256" key="10">
    <source>
        <dbReference type="ARBA" id="ARBA00023040"/>
    </source>
</evidence>
<evidence type="ECO:0000259" key="21">
    <source>
        <dbReference type="PROSITE" id="PS50261"/>
    </source>
</evidence>
<keyword evidence="5 17" id="KW-0812">Transmembrane</keyword>
<keyword evidence="8" id="KW-0106">Calcium</keyword>
<dbReference type="PROSITE" id="PS50261">
    <property type="entry name" value="G_PROTEIN_RECEP_F2_4"/>
    <property type="match status" value="1"/>
</dbReference>
<dbReference type="Gene3D" id="1.20.1070.10">
    <property type="entry name" value="Rhodopsin 7-helix transmembrane proteins"/>
    <property type="match status" value="1"/>
</dbReference>
<dbReference type="InterPro" id="IPR001881">
    <property type="entry name" value="EGF-like_Ca-bd_dom"/>
</dbReference>
<evidence type="ECO:0000256" key="2">
    <source>
        <dbReference type="ARBA" id="ARBA00007343"/>
    </source>
</evidence>
<dbReference type="InterPro" id="IPR046338">
    <property type="entry name" value="GAIN_dom_sf"/>
</dbReference>
<dbReference type="Proteomes" id="UP000829720">
    <property type="component" value="Unassembled WGS sequence"/>
</dbReference>
<keyword evidence="14" id="KW-0325">Glycoprotein</keyword>
<dbReference type="SMART" id="SM00303">
    <property type="entry name" value="GPS"/>
    <property type="match status" value="1"/>
</dbReference>
<dbReference type="EMBL" id="JAERUA010000022">
    <property type="protein sequence ID" value="KAI1884489.1"/>
    <property type="molecule type" value="Genomic_DNA"/>
</dbReference>
<evidence type="ECO:0000256" key="14">
    <source>
        <dbReference type="ARBA" id="ARBA00023180"/>
    </source>
</evidence>
<comment type="subcellular location">
    <subcellularLocation>
        <location evidence="1">Cell membrane</location>
        <topology evidence="1">Multi-pass membrane protein</topology>
    </subcellularLocation>
</comment>
<dbReference type="SMART" id="SM00181">
    <property type="entry name" value="EGF"/>
    <property type="match status" value="4"/>
</dbReference>
<dbReference type="InterPro" id="IPR017981">
    <property type="entry name" value="GPCR_2-like_7TM"/>
</dbReference>
<dbReference type="OrthoDB" id="1100386at2759"/>
<keyword evidence="23" id="KW-1185">Reference proteome</keyword>
<dbReference type="Pfam" id="PF00002">
    <property type="entry name" value="7tm_2"/>
    <property type="match status" value="1"/>
</dbReference>
<feature type="transmembrane region" description="Helical" evidence="17">
    <location>
        <begin position="747"/>
        <end position="771"/>
    </location>
</feature>
<gene>
    <name evidence="22" type="ORF">AGOR_G00226910</name>
</gene>
<feature type="signal peptide" evidence="18">
    <location>
        <begin position="1"/>
        <end position="22"/>
    </location>
</feature>
<keyword evidence="7" id="KW-0677">Repeat</keyword>
<dbReference type="GO" id="GO:0005509">
    <property type="term" value="F:calcium ion binding"/>
    <property type="evidence" value="ECO:0007669"/>
    <property type="project" value="InterPro"/>
</dbReference>
<dbReference type="InterPro" id="IPR000742">
    <property type="entry name" value="EGF"/>
</dbReference>
<dbReference type="Pfam" id="PF23283">
    <property type="entry name" value="D8C_UMOD"/>
    <property type="match status" value="1"/>
</dbReference>
<feature type="domain" description="GAIN-B" evidence="20">
    <location>
        <begin position="429"/>
        <end position="591"/>
    </location>
</feature>
<keyword evidence="6 18" id="KW-0732">Signal</keyword>
<keyword evidence="13" id="KW-0675">Receptor</keyword>
<evidence type="ECO:0000259" key="20">
    <source>
        <dbReference type="PROSITE" id="PS50221"/>
    </source>
</evidence>
<proteinExistence type="inferred from homology"/>
<dbReference type="PROSITE" id="PS01187">
    <property type="entry name" value="EGF_CA"/>
    <property type="match status" value="1"/>
</dbReference>
<evidence type="ECO:0000256" key="11">
    <source>
        <dbReference type="ARBA" id="ARBA00023136"/>
    </source>
</evidence>
<evidence type="ECO:0000259" key="19">
    <source>
        <dbReference type="PROSITE" id="PS50026"/>
    </source>
</evidence>
<dbReference type="PRINTS" id="PR01128">
    <property type="entry name" value="EMR1HORMONER"/>
</dbReference>
<evidence type="ECO:0000313" key="23">
    <source>
        <dbReference type="Proteomes" id="UP000829720"/>
    </source>
</evidence>
<dbReference type="PRINTS" id="PR00249">
    <property type="entry name" value="GPCRSECRETIN"/>
</dbReference>
<dbReference type="InterPro" id="IPR057774">
    <property type="entry name" value="D8C_UMOD/GP2/OIT3-like"/>
</dbReference>
<dbReference type="InterPro" id="IPR057244">
    <property type="entry name" value="GAIN_B"/>
</dbReference>
<dbReference type="InterPro" id="IPR000152">
    <property type="entry name" value="EGF-type_Asp/Asn_hydroxyl_site"/>
</dbReference>
<feature type="chain" id="PRO_5035739433" evidence="18">
    <location>
        <begin position="23"/>
        <end position="871"/>
    </location>
</feature>
<evidence type="ECO:0000256" key="15">
    <source>
        <dbReference type="ARBA" id="ARBA00023224"/>
    </source>
</evidence>
<comment type="caution">
    <text evidence="16">Lacks conserved residue(s) required for the propagation of feature annotation.</text>
</comment>
<dbReference type="InterPro" id="IPR001740">
    <property type="entry name" value="GPCR_2_EMR1-like_rcpt"/>
</dbReference>
<feature type="transmembrane region" description="Helical" evidence="17">
    <location>
        <begin position="599"/>
        <end position="622"/>
    </location>
</feature>
<dbReference type="InterPro" id="IPR000832">
    <property type="entry name" value="GPCR_2_secretin-like"/>
</dbReference>
<feature type="domain" description="G-protein coupled receptors family 2 profile 2" evidence="21">
    <location>
        <begin position="597"/>
        <end position="840"/>
    </location>
</feature>
<evidence type="ECO:0000256" key="3">
    <source>
        <dbReference type="ARBA" id="ARBA00022475"/>
    </source>
</evidence>
<dbReference type="InterPro" id="IPR018097">
    <property type="entry name" value="EGF_Ca-bd_CS"/>
</dbReference>
<dbReference type="PANTHER" id="PTHR12011">
    <property type="entry name" value="ADHESION G-PROTEIN COUPLED RECEPTOR"/>
    <property type="match status" value="1"/>
</dbReference>
<evidence type="ECO:0000256" key="1">
    <source>
        <dbReference type="ARBA" id="ARBA00004651"/>
    </source>
</evidence>
<evidence type="ECO:0000256" key="7">
    <source>
        <dbReference type="ARBA" id="ARBA00022737"/>
    </source>
</evidence>
<dbReference type="CDD" id="cd00054">
    <property type="entry name" value="EGF_CA"/>
    <property type="match status" value="3"/>
</dbReference>
<evidence type="ECO:0000256" key="9">
    <source>
        <dbReference type="ARBA" id="ARBA00022989"/>
    </source>
</evidence>
<keyword evidence="10" id="KW-0297">G-protein coupled receptor</keyword>
<dbReference type="Pfam" id="PF07645">
    <property type="entry name" value="EGF_CA"/>
    <property type="match status" value="3"/>
</dbReference>
<feature type="domain" description="EGF-like" evidence="19">
    <location>
        <begin position="292"/>
        <end position="328"/>
    </location>
</feature>
<dbReference type="Gene3D" id="2.60.220.50">
    <property type="match status" value="1"/>
</dbReference>
<dbReference type="PANTHER" id="PTHR12011:SF469">
    <property type="entry name" value="ADHESION G PROTEIN-COUPLED RECEPTOR E1-RELATED"/>
    <property type="match status" value="1"/>
</dbReference>
<feature type="transmembrane region" description="Helical" evidence="17">
    <location>
        <begin position="791"/>
        <end position="811"/>
    </location>
</feature>
<dbReference type="Gene3D" id="2.10.25.10">
    <property type="entry name" value="Laminin"/>
    <property type="match status" value="4"/>
</dbReference>
<keyword evidence="3" id="KW-1003">Cell membrane</keyword>
<comment type="similarity">
    <text evidence="2">Belongs to the G-protein coupled receptor 2 family. Adhesion G-protein coupled receptor (ADGR) subfamily.</text>
</comment>
<keyword evidence="11 17" id="KW-0472">Membrane</keyword>
<feature type="transmembrane region" description="Helical" evidence="17">
    <location>
        <begin position="663"/>
        <end position="686"/>
    </location>
</feature>
<evidence type="ECO:0000256" key="16">
    <source>
        <dbReference type="PROSITE-ProRule" id="PRU00076"/>
    </source>
</evidence>
<dbReference type="InterPro" id="IPR049883">
    <property type="entry name" value="NOTCH1_EGF-like"/>
</dbReference>
<evidence type="ECO:0000256" key="5">
    <source>
        <dbReference type="ARBA" id="ARBA00022692"/>
    </source>
</evidence>
<evidence type="ECO:0000256" key="13">
    <source>
        <dbReference type="ARBA" id="ARBA00023170"/>
    </source>
</evidence>
<evidence type="ECO:0000256" key="17">
    <source>
        <dbReference type="SAM" id="Phobius"/>
    </source>
</evidence>
<organism evidence="22 23">
    <name type="scientific">Albula goreensis</name>
    <dbReference type="NCBI Taxonomy" id="1534307"/>
    <lineage>
        <taxon>Eukaryota</taxon>
        <taxon>Metazoa</taxon>
        <taxon>Chordata</taxon>
        <taxon>Craniata</taxon>
        <taxon>Vertebrata</taxon>
        <taxon>Euteleostomi</taxon>
        <taxon>Actinopterygii</taxon>
        <taxon>Neopterygii</taxon>
        <taxon>Teleostei</taxon>
        <taxon>Albuliformes</taxon>
        <taxon>Albulidae</taxon>
        <taxon>Albula</taxon>
    </lineage>
</organism>
<dbReference type="SUPFAM" id="SSF81321">
    <property type="entry name" value="Family A G protein-coupled receptor-like"/>
    <property type="match status" value="1"/>
</dbReference>
<dbReference type="PROSITE" id="PS00010">
    <property type="entry name" value="ASX_HYDROXYL"/>
    <property type="match status" value="2"/>
</dbReference>
<dbReference type="GO" id="GO:0007189">
    <property type="term" value="P:adenylate cyclase-activating G protein-coupled receptor signaling pathway"/>
    <property type="evidence" value="ECO:0007669"/>
    <property type="project" value="TreeGrafter"/>
</dbReference>
<feature type="transmembrane region" description="Helical" evidence="17">
    <location>
        <begin position="817"/>
        <end position="839"/>
    </location>
</feature>
<dbReference type="InterPro" id="IPR009030">
    <property type="entry name" value="Growth_fac_rcpt_cys_sf"/>
</dbReference>
<feature type="domain" description="EGF-like" evidence="19">
    <location>
        <begin position="195"/>
        <end position="232"/>
    </location>
</feature>
<evidence type="ECO:0000256" key="4">
    <source>
        <dbReference type="ARBA" id="ARBA00022536"/>
    </source>
</evidence>
<dbReference type="AlphaFoldDB" id="A0A8T3CHG3"/>
<feature type="transmembrane region" description="Helical" evidence="17">
    <location>
        <begin position="634"/>
        <end position="651"/>
    </location>
</feature>
<evidence type="ECO:0000256" key="6">
    <source>
        <dbReference type="ARBA" id="ARBA00022729"/>
    </source>
</evidence>
<feature type="domain" description="EGF-like" evidence="19">
    <location>
        <begin position="243"/>
        <end position="281"/>
    </location>
</feature>
<dbReference type="PROSITE" id="PS50221">
    <property type="entry name" value="GAIN_B"/>
    <property type="match status" value="1"/>
</dbReference>
<evidence type="ECO:0000256" key="12">
    <source>
        <dbReference type="ARBA" id="ARBA00023157"/>
    </source>
</evidence>
<dbReference type="SUPFAM" id="SSF57184">
    <property type="entry name" value="Growth factor receptor domain"/>
    <property type="match status" value="1"/>
</dbReference>
<dbReference type="GO" id="GO:0004930">
    <property type="term" value="F:G protein-coupled receptor activity"/>
    <property type="evidence" value="ECO:0007669"/>
    <property type="project" value="UniProtKB-KW"/>
</dbReference>
<evidence type="ECO:0000256" key="18">
    <source>
        <dbReference type="SAM" id="SignalP"/>
    </source>
</evidence>
<evidence type="ECO:0000256" key="8">
    <source>
        <dbReference type="ARBA" id="ARBA00022837"/>
    </source>
</evidence>
<dbReference type="Pfam" id="PF01825">
    <property type="entry name" value="GPS"/>
    <property type="match status" value="1"/>
</dbReference>
<accession>A0A8T3CHG3</accession>
<keyword evidence="15" id="KW-0807">Transducer</keyword>
<dbReference type="GO" id="GO:0030855">
    <property type="term" value="P:epithelial cell differentiation"/>
    <property type="evidence" value="ECO:0007669"/>
    <property type="project" value="UniProtKB-ARBA"/>
</dbReference>
<protein>
    <submittedName>
        <fullName evidence="22">Uncharacterized protein</fullName>
    </submittedName>
</protein>
<keyword evidence="12" id="KW-1015">Disulfide bond</keyword>
<dbReference type="PROSITE" id="PS50026">
    <property type="entry name" value="EGF_3"/>
    <property type="match status" value="3"/>
</dbReference>
<keyword evidence="9 17" id="KW-1133">Transmembrane helix</keyword>
<dbReference type="SMART" id="SM00179">
    <property type="entry name" value="EGF_CA"/>
    <property type="match status" value="3"/>
</dbReference>
<evidence type="ECO:0000313" key="22">
    <source>
        <dbReference type="EMBL" id="KAI1884489.1"/>
    </source>
</evidence>
<comment type="caution">
    <text evidence="22">The sequence shown here is derived from an EMBL/GenBank/DDBJ whole genome shotgun (WGS) entry which is preliminary data.</text>
</comment>
<feature type="transmembrane region" description="Helical" evidence="17">
    <location>
        <begin position="706"/>
        <end position="727"/>
    </location>
</feature>